<feature type="transmembrane region" description="Helical" evidence="7">
    <location>
        <begin position="32"/>
        <end position="50"/>
    </location>
</feature>
<dbReference type="GO" id="GO:0005886">
    <property type="term" value="C:plasma membrane"/>
    <property type="evidence" value="ECO:0007669"/>
    <property type="project" value="UniProtKB-SubCell"/>
</dbReference>
<feature type="transmembrane region" description="Helical" evidence="7">
    <location>
        <begin position="367"/>
        <end position="386"/>
    </location>
</feature>
<proteinExistence type="inferred from homology"/>
<dbReference type="EMBL" id="HE616899">
    <property type="protein sequence ID" value="CCF00164.1"/>
    <property type="molecule type" value="Genomic_DNA"/>
</dbReference>
<feature type="transmembrane region" description="Helical" evidence="7">
    <location>
        <begin position="159"/>
        <end position="180"/>
    </location>
</feature>
<evidence type="ECO:0000313" key="8">
    <source>
        <dbReference type="EMBL" id="CCF00164.1"/>
    </source>
</evidence>
<dbReference type="Proteomes" id="UP000007735">
    <property type="component" value="Plasmid pSfHH103e"/>
</dbReference>
<geneLocation type="plasmid" evidence="8 9">
    <name>pSfHH103e</name>
</geneLocation>
<comment type="similarity">
    <text evidence="2">Belongs to the polysaccharide synthase family.</text>
</comment>
<evidence type="ECO:0000313" key="9">
    <source>
        <dbReference type="Proteomes" id="UP000007735"/>
    </source>
</evidence>
<dbReference type="KEGG" id="sfh:SFHH103_05701"/>
<evidence type="ECO:0000256" key="5">
    <source>
        <dbReference type="ARBA" id="ARBA00022989"/>
    </source>
</evidence>
<keyword evidence="6 7" id="KW-0472">Membrane</keyword>
<feature type="transmembrane region" description="Helical" evidence="7">
    <location>
        <begin position="453"/>
        <end position="474"/>
    </location>
</feature>
<dbReference type="Pfam" id="PF13440">
    <property type="entry name" value="Polysacc_synt_3"/>
    <property type="match status" value="1"/>
</dbReference>
<sequence length="515" mass="55647">MVSGQLVISGNDKISQMNSVRQALIYSTADRYLGLIFNFGLMIVVSRLLTPGEIGISVTGSAIVGLALAFREFASTSFIVQRANLSREDVRAAFTVILVLSSLVAGALFICAPYIAYAYRDDGLAPYLRVLSVAILTEAAAAPVLALMRREMAFGQVAIVNITTVTSSVATTITLAVMGFSYMSFALAWLVSAVFGSTLALSLHRQFWIFRPLFSHWRDVLAFGSYNGLIVMLARIYDQVPFLVLGRVVSFDAAGLFNRTLNLAQLPDRIFIASSHAVVFSRFSSKARNGGNLKSEYLAAMTYMTVVHWPALCVLAILAHPIVMFLYGDQWLEIVPLVKIVAVAALFSFSFGLNYSVLVAVGAIREAFLRSLIILPASALLLLAAAPLGLRTMALSLLVAIPFQAVVSLLFVRRHIRMSWMELGLSLWKSVAATIGSILGPAAIALAHHPAEIGLAAAAGAAVLSGIGWALAIWQVKHPAIHEIGHAAKFLATRFAMRRQQRPGFVGPPMHRGEN</sequence>
<reference evidence="8 9" key="1">
    <citation type="journal article" date="2012" name="J. Bacteriol.">
        <title>Genome sequence of the soybean symbiont Sinorhizobium fredii HH103.</title>
        <authorList>
            <person name="Weidner S."/>
            <person name="Becker A."/>
            <person name="Bonilla I."/>
            <person name="Jaenicke S."/>
            <person name="Lloret J."/>
            <person name="Margaret I."/>
            <person name="Puhler A."/>
            <person name="Ruiz-Sainz J.E."/>
            <person name="Schneiker-Bekel S."/>
            <person name="Szczepanowski R."/>
            <person name="Vinardell J.M."/>
            <person name="Zehner S."/>
            <person name="Gottfert M."/>
        </authorList>
    </citation>
    <scope>NUCLEOTIDE SEQUENCE [LARGE SCALE GENOMIC DNA]</scope>
    <source>
        <strain evidence="8 9">HH103</strain>
        <plasmid evidence="9">pSfHH103e</plasmid>
    </source>
</reference>
<evidence type="ECO:0000256" key="4">
    <source>
        <dbReference type="ARBA" id="ARBA00022692"/>
    </source>
</evidence>
<feature type="transmembrane region" description="Helical" evidence="7">
    <location>
        <begin position="306"/>
        <end position="328"/>
    </location>
</feature>
<evidence type="ECO:0000256" key="3">
    <source>
        <dbReference type="ARBA" id="ARBA00022475"/>
    </source>
</evidence>
<dbReference type="InterPro" id="IPR050833">
    <property type="entry name" value="Poly_Biosynth_Transport"/>
</dbReference>
<keyword evidence="3" id="KW-1003">Cell membrane</keyword>
<dbReference type="HOGENOM" id="CLU_026911_4_0_5"/>
<dbReference type="PATRIC" id="fig|380.5.peg.5259"/>
<feature type="transmembrane region" description="Helical" evidence="7">
    <location>
        <begin position="334"/>
        <end position="355"/>
    </location>
</feature>
<feature type="transmembrane region" description="Helical" evidence="7">
    <location>
        <begin position="92"/>
        <end position="115"/>
    </location>
</feature>
<feature type="transmembrane region" description="Helical" evidence="7">
    <location>
        <begin position="424"/>
        <end position="447"/>
    </location>
</feature>
<name>G9AGI2_SINF1</name>
<dbReference type="PANTHER" id="PTHR30250">
    <property type="entry name" value="PST FAMILY PREDICTED COLANIC ACID TRANSPORTER"/>
    <property type="match status" value="1"/>
</dbReference>
<evidence type="ECO:0000256" key="2">
    <source>
        <dbReference type="ARBA" id="ARBA00007430"/>
    </source>
</evidence>
<comment type="subcellular location">
    <subcellularLocation>
        <location evidence="1">Cell membrane</location>
        <topology evidence="1">Multi-pass membrane protein</topology>
    </subcellularLocation>
</comment>
<evidence type="ECO:0000256" key="6">
    <source>
        <dbReference type="ARBA" id="ARBA00023136"/>
    </source>
</evidence>
<evidence type="ECO:0000256" key="1">
    <source>
        <dbReference type="ARBA" id="ARBA00004651"/>
    </source>
</evidence>
<feature type="transmembrane region" description="Helical" evidence="7">
    <location>
        <begin position="392"/>
        <end position="412"/>
    </location>
</feature>
<dbReference type="AlphaFoldDB" id="G9AGI2"/>
<feature type="transmembrane region" description="Helical" evidence="7">
    <location>
        <begin position="186"/>
        <end position="208"/>
    </location>
</feature>
<gene>
    <name evidence="8" type="primary">pssL</name>
    <name evidence="8" type="ordered locus">SFHH103_05701</name>
</gene>
<protein>
    <submittedName>
        <fullName evidence="8">Transporter, membrane protein</fullName>
    </submittedName>
</protein>
<accession>G9AGI2</accession>
<dbReference type="PANTHER" id="PTHR30250:SF10">
    <property type="entry name" value="LIPOPOLYSACCHARIDE BIOSYNTHESIS PROTEIN WZXC"/>
    <property type="match status" value="1"/>
</dbReference>
<keyword evidence="8" id="KW-0614">Plasmid</keyword>
<feature type="transmembrane region" description="Helical" evidence="7">
    <location>
        <begin position="127"/>
        <end position="147"/>
    </location>
</feature>
<evidence type="ECO:0000256" key="7">
    <source>
        <dbReference type="SAM" id="Phobius"/>
    </source>
</evidence>
<organism evidence="8 9">
    <name type="scientific">Sinorhizobium fredii (strain HH103)</name>
    <dbReference type="NCBI Taxonomy" id="1117943"/>
    <lineage>
        <taxon>Bacteria</taxon>
        <taxon>Pseudomonadati</taxon>
        <taxon>Pseudomonadota</taxon>
        <taxon>Alphaproteobacteria</taxon>
        <taxon>Hyphomicrobiales</taxon>
        <taxon>Rhizobiaceae</taxon>
        <taxon>Sinorhizobium/Ensifer group</taxon>
        <taxon>Sinorhizobium</taxon>
    </lineage>
</organism>
<feature type="transmembrane region" description="Helical" evidence="7">
    <location>
        <begin position="56"/>
        <end position="80"/>
    </location>
</feature>
<keyword evidence="5 7" id="KW-1133">Transmembrane helix</keyword>
<keyword evidence="4 7" id="KW-0812">Transmembrane</keyword>